<accession>A0A1G7PXV1</accession>
<reference evidence="3" key="1">
    <citation type="submission" date="2016-10" db="EMBL/GenBank/DDBJ databases">
        <authorList>
            <person name="Varghese N."/>
            <person name="Submissions S."/>
        </authorList>
    </citation>
    <scope>NUCLEOTIDE SEQUENCE [LARGE SCALE GENOMIC DNA]</scope>
    <source>
        <strain evidence="3">IBRC-M 10760</strain>
    </source>
</reference>
<dbReference type="Proteomes" id="UP000199076">
    <property type="component" value="Unassembled WGS sequence"/>
</dbReference>
<proteinExistence type="predicted"/>
<organism evidence="2 3">
    <name type="scientific">Halorientalis regularis</name>
    <dbReference type="NCBI Taxonomy" id="660518"/>
    <lineage>
        <taxon>Archaea</taxon>
        <taxon>Methanobacteriati</taxon>
        <taxon>Methanobacteriota</taxon>
        <taxon>Stenosarchaea group</taxon>
        <taxon>Halobacteria</taxon>
        <taxon>Halobacteriales</taxon>
        <taxon>Haloarculaceae</taxon>
        <taxon>Halorientalis</taxon>
    </lineage>
</organism>
<gene>
    <name evidence="2" type="ORF">SAMN05216218_11168</name>
</gene>
<evidence type="ECO:0000313" key="2">
    <source>
        <dbReference type="EMBL" id="SDF91053.1"/>
    </source>
</evidence>
<keyword evidence="3" id="KW-1185">Reference proteome</keyword>
<name>A0A1G7PXV1_9EURY</name>
<dbReference type="InterPro" id="IPR058473">
    <property type="entry name" value="DUF8159"/>
</dbReference>
<sequence>MSTPEDIYERIENRLVSHGIYVTDFDRGDPLEITYETVHADSDADAVPDRDIGRLCNVLRDFREEGWEPVDLRATVTDLDGERLGSWEAEAAWFRQLGRDEITETEFSQRVLETVDTA</sequence>
<evidence type="ECO:0000259" key="1">
    <source>
        <dbReference type="Pfam" id="PF26490"/>
    </source>
</evidence>
<evidence type="ECO:0000313" key="3">
    <source>
        <dbReference type="Proteomes" id="UP000199076"/>
    </source>
</evidence>
<dbReference type="EMBL" id="FNBK01000011">
    <property type="protein sequence ID" value="SDF91053.1"/>
    <property type="molecule type" value="Genomic_DNA"/>
</dbReference>
<dbReference type="RefSeq" id="WP_092693614.1">
    <property type="nucleotide sequence ID" value="NZ_FNBK01000011.1"/>
</dbReference>
<feature type="domain" description="DUF8159" evidence="1">
    <location>
        <begin position="1"/>
        <end position="117"/>
    </location>
</feature>
<dbReference type="AlphaFoldDB" id="A0A1G7PXV1"/>
<dbReference type="OrthoDB" id="290983at2157"/>
<dbReference type="STRING" id="660518.SAMN05216218_11168"/>
<protein>
    <recommendedName>
        <fullName evidence="1">DUF8159 domain-containing protein</fullName>
    </recommendedName>
</protein>
<dbReference type="Pfam" id="PF26490">
    <property type="entry name" value="DUF8159"/>
    <property type="match status" value="1"/>
</dbReference>